<dbReference type="InterPro" id="IPR035979">
    <property type="entry name" value="RBD_domain_sf"/>
</dbReference>
<evidence type="ECO:0000313" key="6">
    <source>
        <dbReference type="EMBL" id="CAG5094587.1"/>
    </source>
</evidence>
<dbReference type="Pfam" id="PF00076">
    <property type="entry name" value="RRM_1"/>
    <property type="match status" value="1"/>
</dbReference>
<feature type="compositionally biased region" description="Acidic residues" evidence="2">
    <location>
        <begin position="614"/>
        <end position="625"/>
    </location>
</feature>
<accession>A0ABN7S829</accession>
<dbReference type="Pfam" id="PF04818">
    <property type="entry name" value="CID"/>
    <property type="match status" value="1"/>
</dbReference>
<evidence type="ECO:0000259" key="4">
    <source>
        <dbReference type="SMART" id="SM00582"/>
    </source>
</evidence>
<keyword evidence="1" id="KW-0694">RNA-binding</keyword>
<dbReference type="InterPro" id="IPR008942">
    <property type="entry name" value="ENTH_VHS"/>
</dbReference>
<dbReference type="SMART" id="SM00582">
    <property type="entry name" value="RPR"/>
    <property type="match status" value="1"/>
</dbReference>
<dbReference type="PANTHER" id="PTHR23140:SF0">
    <property type="entry name" value="U2 SNRNP-ASSOCIATED SURP MOTIF-CONTAINING PROTEIN"/>
    <property type="match status" value="1"/>
</dbReference>
<organism evidence="6 7">
    <name type="scientific">Oikopleura dioica</name>
    <name type="common">Tunicate</name>
    <dbReference type="NCBI Taxonomy" id="34765"/>
    <lineage>
        <taxon>Eukaryota</taxon>
        <taxon>Metazoa</taxon>
        <taxon>Chordata</taxon>
        <taxon>Tunicata</taxon>
        <taxon>Appendicularia</taxon>
        <taxon>Copelata</taxon>
        <taxon>Oikopleuridae</taxon>
        <taxon>Oikopleura</taxon>
    </lineage>
</organism>
<dbReference type="InterPro" id="IPR051485">
    <property type="entry name" value="SR-CTD_assoc_factor"/>
</dbReference>
<feature type="compositionally biased region" description="Basic and acidic residues" evidence="2">
    <location>
        <begin position="431"/>
        <end position="460"/>
    </location>
</feature>
<evidence type="ECO:0000259" key="3">
    <source>
        <dbReference type="SMART" id="SM00360"/>
    </source>
</evidence>
<feature type="region of interest" description="Disordered" evidence="2">
    <location>
        <begin position="699"/>
        <end position="720"/>
    </location>
</feature>
<feature type="compositionally biased region" description="Low complexity" evidence="2">
    <location>
        <begin position="650"/>
        <end position="671"/>
    </location>
</feature>
<feature type="compositionally biased region" description="Basic and acidic residues" evidence="2">
    <location>
        <begin position="626"/>
        <end position="640"/>
    </location>
</feature>
<dbReference type="Pfam" id="PF01805">
    <property type="entry name" value="Surp"/>
    <property type="match status" value="1"/>
</dbReference>
<dbReference type="Gene3D" id="3.30.70.330">
    <property type="match status" value="1"/>
</dbReference>
<evidence type="ECO:0000313" key="7">
    <source>
        <dbReference type="Proteomes" id="UP001158576"/>
    </source>
</evidence>
<dbReference type="InterPro" id="IPR012677">
    <property type="entry name" value="Nucleotide-bd_a/b_plait_sf"/>
</dbReference>
<dbReference type="Gene3D" id="1.25.40.90">
    <property type="match status" value="1"/>
</dbReference>
<feature type="domain" description="RRM" evidence="3">
    <location>
        <begin position="168"/>
        <end position="235"/>
    </location>
</feature>
<feature type="domain" description="CID" evidence="4">
    <location>
        <begin position="469"/>
        <end position="603"/>
    </location>
</feature>
<feature type="compositionally biased region" description="Basic residues" evidence="2">
    <location>
        <begin position="100"/>
        <end position="110"/>
    </location>
</feature>
<gene>
    <name evidence="6" type="ORF">OKIOD_LOCUS5245</name>
</gene>
<feature type="region of interest" description="Disordered" evidence="2">
    <location>
        <begin position="609"/>
        <end position="686"/>
    </location>
</feature>
<dbReference type="InterPro" id="IPR000504">
    <property type="entry name" value="RRM_dom"/>
</dbReference>
<feature type="region of interest" description="Disordered" evidence="2">
    <location>
        <begin position="92"/>
        <end position="112"/>
    </location>
</feature>
<dbReference type="SUPFAM" id="SSF48464">
    <property type="entry name" value="ENTH/VHS domain"/>
    <property type="match status" value="1"/>
</dbReference>
<reference evidence="6 7" key="1">
    <citation type="submission" date="2021-04" db="EMBL/GenBank/DDBJ databases">
        <authorList>
            <person name="Bliznina A."/>
        </authorList>
    </citation>
    <scope>NUCLEOTIDE SEQUENCE [LARGE SCALE GENOMIC DNA]</scope>
</reference>
<sequence length="818" mass="92612">MFGARKKTQDSEHLARLQKEFETDFSNKVEVPVNRSWVRGEVVQRGNTGMNMASHNLAAKNSLYRPELQQQHKGLNQNAFQKTASPNAIDSLEANANKPNKPKFGKKTEKKKSQMEIFKEEIKAKHEAAEALKAKQKEKAKLTGIPVDYNPNFNAQAISDQGDPHSTNIFIASLSSRCTEEDVTRHFGRFGPLVSVKIISQYNCAFVAYCCRNDAERAMSKLQNTDFRGVDLKLGWGKAVPNIQLQNPLYVPDRLKWLLTPPKQSNLPLNAQPPPNFQHSNFERDLHKCTVRVVIPNDAALTRLINRTVEFVVKQGPMFEAMLMDKEANNPMFQFLYDFQCPAHSYYRWRLYSILNGESFTFWRTNRFKLYAGGPWWKPPILPFITHGMPDSDEDDFDSDPRDSRPGFAPIGRNSVSQFDDEPRAGLGASREPELAPRSDWDPIDNSKNDYQKEKKEESSKMSSVYRNEFDSALNTLTPVRDLVGDLMALCIDQVDHAQEITEAIIESVMADECSLDQRLGRIYLISDILYNGSAAPKASKYRILFDQHLEKIFEKMHSVHSAIKTPFVADQFKNRIKTLFQAWTAWSLFTNETLIKLHNIFMGIEEEKKEAESSSEDSDVDGVEIDDKPEAAESKKATSSDEDEDDVDGVPLEQAKPAAAQEPAQKKPAPSTSASGAKPAGVGSGFVASKWEARRDLRRLEEDGAGEKEKRRNGRQKEAKPLYLQSDAWRKAIRDVEVKVIEYCEQLRVVDDSIQAETYRSGLIAKLAEKFKNDPSIWEESPRSSPTMKREVGRVIEEDALVRGLDRGKEGGKEDSF</sequence>
<dbReference type="InterPro" id="IPR000061">
    <property type="entry name" value="Surp"/>
</dbReference>
<dbReference type="SUPFAM" id="SSF109905">
    <property type="entry name" value="Surp module (SWAP domain)"/>
    <property type="match status" value="1"/>
</dbReference>
<keyword evidence="7" id="KW-1185">Reference proteome</keyword>
<dbReference type="SMART" id="SM00648">
    <property type="entry name" value="SWAP"/>
    <property type="match status" value="1"/>
</dbReference>
<dbReference type="EMBL" id="OU015569">
    <property type="protein sequence ID" value="CAG5094587.1"/>
    <property type="molecule type" value="Genomic_DNA"/>
</dbReference>
<dbReference type="InterPro" id="IPR035967">
    <property type="entry name" value="SWAP/Surp_sf"/>
</dbReference>
<feature type="region of interest" description="Disordered" evidence="2">
    <location>
        <begin position="389"/>
        <end position="462"/>
    </location>
</feature>
<evidence type="ECO:0000259" key="5">
    <source>
        <dbReference type="SMART" id="SM00648"/>
    </source>
</evidence>
<dbReference type="InterPro" id="IPR006569">
    <property type="entry name" value="CID_dom"/>
</dbReference>
<proteinExistence type="predicted"/>
<dbReference type="Gene3D" id="1.10.10.790">
    <property type="entry name" value="Surp module"/>
    <property type="match status" value="1"/>
</dbReference>
<dbReference type="SUPFAM" id="SSF54928">
    <property type="entry name" value="RNA-binding domain, RBD"/>
    <property type="match status" value="1"/>
</dbReference>
<dbReference type="SMART" id="SM00360">
    <property type="entry name" value="RRM"/>
    <property type="match status" value="1"/>
</dbReference>
<name>A0ABN7S829_OIKDI</name>
<dbReference type="PANTHER" id="PTHR23140">
    <property type="entry name" value="RNA PROCESSING PROTEIN LD23810P"/>
    <property type="match status" value="1"/>
</dbReference>
<feature type="domain" description="SURP motif" evidence="5">
    <location>
        <begin position="302"/>
        <end position="356"/>
    </location>
</feature>
<evidence type="ECO:0000256" key="2">
    <source>
        <dbReference type="SAM" id="MobiDB-lite"/>
    </source>
</evidence>
<evidence type="ECO:0000256" key="1">
    <source>
        <dbReference type="ARBA" id="ARBA00022884"/>
    </source>
</evidence>
<protein>
    <submittedName>
        <fullName evidence="6">Oidioi.mRNA.OKI2018_I69.XSR.g13687.t1.cds</fullName>
    </submittedName>
</protein>
<dbReference type="Proteomes" id="UP001158576">
    <property type="component" value="Chromosome XSR"/>
</dbReference>